<name>A0A5C4Y9P8_9DEIO</name>
<dbReference type="InterPro" id="IPR010640">
    <property type="entry name" value="Low_temperature_requirement_A"/>
</dbReference>
<sequence>MKAASDGQREPVSRAERTRQLARWIYLHLPLLMGIAAIGAMLEYAVADPSTGSENGHGTPQAAVGWIMSGAFALVYASLAALESTLEPEKTPLLDVARTVWMRLATAVAALILPLLSLAPVGMALGLEGIQALNGWVDVRGWFASEHAGRTDVH</sequence>
<proteinExistence type="predicted"/>
<feature type="transmembrane region" description="Helical" evidence="1">
    <location>
        <begin position="103"/>
        <end position="127"/>
    </location>
</feature>
<evidence type="ECO:0000313" key="5">
    <source>
        <dbReference type="Proteomes" id="UP000629870"/>
    </source>
</evidence>
<evidence type="ECO:0000313" key="4">
    <source>
        <dbReference type="Proteomes" id="UP000313988"/>
    </source>
</evidence>
<comment type="caution">
    <text evidence="3">The sequence shown here is derived from an EMBL/GenBank/DDBJ whole genome shotgun (WGS) entry which is preliminary data.</text>
</comment>
<dbReference type="EMBL" id="VDMO01000003">
    <property type="protein sequence ID" value="TNM72354.1"/>
    <property type="molecule type" value="Genomic_DNA"/>
</dbReference>
<dbReference type="Proteomes" id="UP000313988">
    <property type="component" value="Unassembled WGS sequence"/>
</dbReference>
<feature type="transmembrane region" description="Helical" evidence="1">
    <location>
        <begin position="21"/>
        <end position="42"/>
    </location>
</feature>
<reference evidence="2 5" key="2">
    <citation type="submission" date="2020-08" db="EMBL/GenBank/DDBJ databases">
        <title>Genomic Encyclopedia of Type Strains, Phase IV (KMG-IV): sequencing the most valuable type-strain genomes for metagenomic binning, comparative biology and taxonomic classification.</title>
        <authorList>
            <person name="Goeker M."/>
        </authorList>
    </citation>
    <scope>NUCLEOTIDE SEQUENCE [LARGE SCALE GENOMIC DNA]</scope>
    <source>
        <strain evidence="2 5">DSM 12027</strain>
    </source>
</reference>
<keyword evidence="5" id="KW-1185">Reference proteome</keyword>
<feature type="transmembrane region" description="Helical" evidence="1">
    <location>
        <begin position="62"/>
        <end position="82"/>
    </location>
</feature>
<dbReference type="Pfam" id="PF06772">
    <property type="entry name" value="LtrA"/>
    <property type="match status" value="1"/>
</dbReference>
<dbReference type="AlphaFoldDB" id="A0A5C4Y9P8"/>
<accession>A0A5C4Y9P8</accession>
<keyword evidence="1" id="KW-0472">Membrane</keyword>
<dbReference type="RefSeq" id="WP_139400823.1">
    <property type="nucleotide sequence ID" value="NZ_JACHEW010000004.1"/>
</dbReference>
<evidence type="ECO:0000256" key="1">
    <source>
        <dbReference type="SAM" id="Phobius"/>
    </source>
</evidence>
<organism evidence="3 4">
    <name type="scientific">Deinococcus radiopugnans ATCC 19172</name>
    <dbReference type="NCBI Taxonomy" id="585398"/>
    <lineage>
        <taxon>Bacteria</taxon>
        <taxon>Thermotogati</taxon>
        <taxon>Deinococcota</taxon>
        <taxon>Deinococci</taxon>
        <taxon>Deinococcales</taxon>
        <taxon>Deinococcaceae</taxon>
        <taxon>Deinococcus</taxon>
    </lineage>
</organism>
<protein>
    <submittedName>
        <fullName evidence="3">Low temperature requirement protein A</fullName>
    </submittedName>
    <submittedName>
        <fullName evidence="2">Low temperature requirement protein LtrA</fullName>
    </submittedName>
</protein>
<evidence type="ECO:0000313" key="3">
    <source>
        <dbReference type="EMBL" id="TNM72354.1"/>
    </source>
</evidence>
<dbReference type="EMBL" id="JACHEW010000004">
    <property type="protein sequence ID" value="MBB6015954.1"/>
    <property type="molecule type" value="Genomic_DNA"/>
</dbReference>
<dbReference type="Proteomes" id="UP000629870">
    <property type="component" value="Unassembled WGS sequence"/>
</dbReference>
<dbReference type="OrthoDB" id="9798526at2"/>
<keyword evidence="1" id="KW-1133">Transmembrane helix</keyword>
<reference evidence="3 4" key="1">
    <citation type="submission" date="2019-06" db="EMBL/GenBank/DDBJ databases">
        <title>Genome sequence of Deinococcus radiopugnans ATCC 19172.</title>
        <authorList>
            <person name="Maclea K.S."/>
            <person name="Maynard C.R."/>
        </authorList>
    </citation>
    <scope>NUCLEOTIDE SEQUENCE [LARGE SCALE GENOMIC DNA]</scope>
    <source>
        <strain evidence="3 4">ATCC 19172</strain>
    </source>
</reference>
<gene>
    <name evidence="3" type="ORF">FHR04_03390</name>
    <name evidence="2" type="ORF">HNQ04_001186</name>
</gene>
<evidence type="ECO:0000313" key="2">
    <source>
        <dbReference type="EMBL" id="MBB6015954.1"/>
    </source>
</evidence>
<keyword evidence="1" id="KW-0812">Transmembrane</keyword>